<feature type="region of interest" description="Disordered" evidence="1">
    <location>
        <begin position="125"/>
        <end position="161"/>
    </location>
</feature>
<keyword evidence="4" id="KW-1185">Reference proteome</keyword>
<dbReference type="SUPFAM" id="SSF89069">
    <property type="entry name" value="N-terminal, cytoplasmic domain of anti-sigmaE factor RseA"/>
    <property type="match status" value="1"/>
</dbReference>
<comment type="caution">
    <text evidence="3">The sequence shown here is derived from an EMBL/GenBank/DDBJ whole genome shotgun (WGS) entry which is preliminary data.</text>
</comment>
<evidence type="ECO:0000259" key="2">
    <source>
        <dbReference type="Pfam" id="PF03872"/>
    </source>
</evidence>
<dbReference type="EMBL" id="JBHRYA010000009">
    <property type="protein sequence ID" value="MFC3717237.1"/>
    <property type="molecule type" value="Genomic_DNA"/>
</dbReference>
<dbReference type="Gene3D" id="1.10.10.880">
    <property type="entry name" value="Anti sigma-E protein RseA, N-terminal domain"/>
    <property type="match status" value="1"/>
</dbReference>
<dbReference type="CDD" id="cd16328">
    <property type="entry name" value="RseA_N"/>
    <property type="match status" value="1"/>
</dbReference>
<feature type="domain" description="Anti sigma-E protein RseA N-terminal" evidence="2">
    <location>
        <begin position="15"/>
        <end position="84"/>
    </location>
</feature>
<dbReference type="InterPro" id="IPR036147">
    <property type="entry name" value="Anti-sigma_E_RseA_N_sf"/>
</dbReference>
<evidence type="ECO:0000313" key="3">
    <source>
        <dbReference type="EMBL" id="MFC3717237.1"/>
    </source>
</evidence>
<sequence>MTQPQTDKLDDHHRQQLSAMLDGELLPDQAKFMLRRLEHDGELAACWERWQVCGEVMRGRQGALLPADFSRRVADAIVGQRDVAPAAGAATAPKHPRWARWGGGAALAASVAMAALFVGRQAPAPGPETTAPAQVVASTAAPGADAPAMPSPEPVMPAAPTQAPDVASTLATAVAAAEVPRRAAQRRASRGQQQRAASRVRRDSQAPVAVAVAAGGASTASSPLATDALPAPVALAEADSPASSTVSELFTTQPMQPRPWPRAILPGLPARDAFTVGYGGMAQEHPQERHPFHPFEPRVELPPAQAEPQPTASGPR</sequence>
<dbReference type="InterPro" id="IPR005572">
    <property type="entry name" value="Anti-sigma_E_RseA_N"/>
</dbReference>
<gene>
    <name evidence="3" type="ORF">ACFONC_13885</name>
</gene>
<proteinExistence type="predicted"/>
<organism evidence="3 4">
    <name type="scientific">Luteimonas soli</name>
    <dbReference type="NCBI Taxonomy" id="1648966"/>
    <lineage>
        <taxon>Bacteria</taxon>
        <taxon>Pseudomonadati</taxon>
        <taxon>Pseudomonadota</taxon>
        <taxon>Gammaproteobacteria</taxon>
        <taxon>Lysobacterales</taxon>
        <taxon>Lysobacteraceae</taxon>
        <taxon>Luteimonas</taxon>
    </lineage>
</organism>
<feature type="compositionally biased region" description="Basic and acidic residues" evidence="1">
    <location>
        <begin position="285"/>
        <end position="299"/>
    </location>
</feature>
<dbReference type="RefSeq" id="WP_386745019.1">
    <property type="nucleotide sequence ID" value="NZ_JBHRYA010000009.1"/>
</dbReference>
<evidence type="ECO:0000256" key="1">
    <source>
        <dbReference type="SAM" id="MobiDB-lite"/>
    </source>
</evidence>
<dbReference type="PANTHER" id="PTHR38104:SF1">
    <property type="entry name" value="ANTI-SIGMA-E FACTOR RSEA"/>
    <property type="match status" value="1"/>
</dbReference>
<reference evidence="4" key="1">
    <citation type="journal article" date="2019" name="Int. J. Syst. Evol. Microbiol.">
        <title>The Global Catalogue of Microorganisms (GCM) 10K type strain sequencing project: providing services to taxonomists for standard genome sequencing and annotation.</title>
        <authorList>
            <consortium name="The Broad Institute Genomics Platform"/>
            <consortium name="The Broad Institute Genome Sequencing Center for Infectious Disease"/>
            <person name="Wu L."/>
            <person name="Ma J."/>
        </authorList>
    </citation>
    <scope>NUCLEOTIDE SEQUENCE [LARGE SCALE GENOMIC DNA]</scope>
    <source>
        <strain evidence="4">KCTC 42441</strain>
    </source>
</reference>
<feature type="compositionally biased region" description="Low complexity" evidence="1">
    <location>
        <begin position="125"/>
        <end position="148"/>
    </location>
</feature>
<evidence type="ECO:0000313" key="4">
    <source>
        <dbReference type="Proteomes" id="UP001595705"/>
    </source>
</evidence>
<feature type="region of interest" description="Disordered" evidence="1">
    <location>
        <begin position="177"/>
        <end position="206"/>
    </location>
</feature>
<protein>
    <submittedName>
        <fullName evidence="3">RseA family anti-sigma factor</fullName>
    </submittedName>
</protein>
<accession>A0ABV7XM29</accession>
<dbReference type="PANTHER" id="PTHR38104">
    <property type="match status" value="1"/>
</dbReference>
<feature type="region of interest" description="Disordered" evidence="1">
    <location>
        <begin position="281"/>
        <end position="316"/>
    </location>
</feature>
<dbReference type="Pfam" id="PF03872">
    <property type="entry name" value="RseA_N"/>
    <property type="match status" value="1"/>
</dbReference>
<dbReference type="Proteomes" id="UP001595705">
    <property type="component" value="Unassembled WGS sequence"/>
</dbReference>
<name>A0ABV7XM29_9GAMM</name>
<dbReference type="InterPro" id="IPR052383">
    <property type="entry name" value="Anti-sigma-E_RseA-like"/>
</dbReference>